<dbReference type="PANTHER" id="PTHR12231:SF157">
    <property type="entry name" value="DPR-INTERACTING PROTEIN EPSILON-RELATED"/>
    <property type="match status" value="1"/>
</dbReference>
<keyword evidence="2" id="KW-1015">Disulfide bond</keyword>
<keyword evidence="3" id="KW-0393">Immunoglobulin domain</keyword>
<dbReference type="InterPro" id="IPR013783">
    <property type="entry name" value="Ig-like_fold"/>
</dbReference>
<gene>
    <name evidence="5" type="ORF">NTEN_LOCUS20558</name>
</gene>
<dbReference type="AlphaFoldDB" id="A0A6H5HIH0"/>
<dbReference type="InterPro" id="IPR036179">
    <property type="entry name" value="Ig-like_dom_sf"/>
</dbReference>
<evidence type="ECO:0000256" key="3">
    <source>
        <dbReference type="ARBA" id="ARBA00023319"/>
    </source>
</evidence>
<dbReference type="Pfam" id="PF00047">
    <property type="entry name" value="ig"/>
    <property type="match status" value="1"/>
</dbReference>
<feature type="domain" description="Immunoglobulin-like beta-sandwich" evidence="4">
    <location>
        <begin position="269"/>
        <end position="311"/>
    </location>
</feature>
<feature type="non-terminal residue" evidence="5">
    <location>
        <position position="348"/>
    </location>
</feature>
<reference evidence="5 6" key="1">
    <citation type="submission" date="2020-02" db="EMBL/GenBank/DDBJ databases">
        <authorList>
            <person name="Ferguson B K."/>
        </authorList>
    </citation>
    <scope>NUCLEOTIDE SEQUENCE [LARGE SCALE GENOMIC DNA]</scope>
</reference>
<evidence type="ECO:0000313" key="5">
    <source>
        <dbReference type="EMBL" id="CAB0016352.1"/>
    </source>
</evidence>
<dbReference type="SUPFAM" id="SSF48726">
    <property type="entry name" value="Immunoglobulin"/>
    <property type="match status" value="1"/>
</dbReference>
<keyword evidence="1" id="KW-0677">Repeat</keyword>
<dbReference type="Gene3D" id="2.60.40.10">
    <property type="entry name" value="Immunoglobulins"/>
    <property type="match status" value="1"/>
</dbReference>
<evidence type="ECO:0000259" key="4">
    <source>
        <dbReference type="Pfam" id="PF00047"/>
    </source>
</evidence>
<evidence type="ECO:0000313" key="6">
    <source>
        <dbReference type="Proteomes" id="UP000479000"/>
    </source>
</evidence>
<proteinExistence type="predicted"/>
<dbReference type="EMBL" id="CADCXU010030277">
    <property type="protein sequence ID" value="CAB0016352.1"/>
    <property type="molecule type" value="Genomic_DNA"/>
</dbReference>
<dbReference type="OrthoDB" id="10012075at2759"/>
<dbReference type="InterPro" id="IPR051170">
    <property type="entry name" value="Neural/epithelial_adhesion"/>
</dbReference>
<dbReference type="GO" id="GO:0043005">
    <property type="term" value="C:neuron projection"/>
    <property type="evidence" value="ECO:0007669"/>
    <property type="project" value="TreeGrafter"/>
</dbReference>
<dbReference type="Proteomes" id="UP000479000">
    <property type="component" value="Unassembled WGS sequence"/>
</dbReference>
<protein>
    <recommendedName>
        <fullName evidence="4">Immunoglobulin-like beta-sandwich domain-containing protein</fullName>
    </recommendedName>
</protein>
<name>A0A6H5HIH0_9HEMI</name>
<evidence type="ECO:0000256" key="2">
    <source>
        <dbReference type="ARBA" id="ARBA00023157"/>
    </source>
</evidence>
<organism evidence="5 6">
    <name type="scientific">Nesidiocoris tenuis</name>
    <dbReference type="NCBI Taxonomy" id="355587"/>
    <lineage>
        <taxon>Eukaryota</taxon>
        <taxon>Metazoa</taxon>
        <taxon>Ecdysozoa</taxon>
        <taxon>Arthropoda</taxon>
        <taxon>Hexapoda</taxon>
        <taxon>Insecta</taxon>
        <taxon>Pterygota</taxon>
        <taxon>Neoptera</taxon>
        <taxon>Paraneoptera</taxon>
        <taxon>Hemiptera</taxon>
        <taxon>Heteroptera</taxon>
        <taxon>Panheteroptera</taxon>
        <taxon>Cimicomorpha</taxon>
        <taxon>Miridae</taxon>
        <taxon>Dicyphina</taxon>
        <taxon>Nesidiocoris</taxon>
    </lineage>
</organism>
<dbReference type="PANTHER" id="PTHR12231">
    <property type="entry name" value="CTX-RELATED TYPE I TRANSMEMBRANE PROTEIN"/>
    <property type="match status" value="1"/>
</dbReference>
<accession>A0A6H5HIH0</accession>
<sequence length="348" mass="38007">MPARRQALYKFNSSVGHSSTTTLTTSGGSPLIPWALFRRNVPPPGGLASDFKTETSTGLAVFAQQPQVVSLCGTVGVANESGALPPTSQKKGLTGQFIITRAVSNNVLSQLLSMPASASSLRPSPEENQSCVDIAKAAKKLSPLIVPSYPPCRETLSDARENLYDAVQKTNGPLISKLLRGTLIFPSTELPSALSHHVISGLALICLSLRLRLKRAYNTTNCCRPLTYKQTVFSTPSISSTYPSSIQPKVAWMHFEQSAILAVHSHVITRNPRITVSHENRQVWNLHIADVREEDGGTYMCQINTATAKTQLGYLNVVEVPHYCRRLRMSAEARVTLRTVLFRISIVI</sequence>
<evidence type="ECO:0000256" key="1">
    <source>
        <dbReference type="ARBA" id="ARBA00022737"/>
    </source>
</evidence>
<dbReference type="InterPro" id="IPR013151">
    <property type="entry name" value="Immunoglobulin_dom"/>
</dbReference>
<keyword evidence="6" id="KW-1185">Reference proteome</keyword>